<keyword evidence="16" id="KW-1185">Reference proteome</keyword>
<comment type="subcellular location">
    <subcellularLocation>
        <location evidence="1">Membrane</location>
        <topology evidence="1">Single-pass type I membrane protein</topology>
    </subcellularLocation>
</comment>
<evidence type="ECO:0000256" key="4">
    <source>
        <dbReference type="ARBA" id="ARBA00022729"/>
    </source>
</evidence>
<dbReference type="InterPro" id="IPR047012">
    <property type="entry name" value="ICAM_VCAM"/>
</dbReference>
<reference evidence="15" key="1">
    <citation type="submission" date="2025-08" db="UniProtKB">
        <authorList>
            <consortium name="Ensembl"/>
        </authorList>
    </citation>
    <scope>IDENTIFICATION</scope>
</reference>
<evidence type="ECO:0000256" key="3">
    <source>
        <dbReference type="ARBA" id="ARBA00022692"/>
    </source>
</evidence>
<feature type="domain" description="Ig-like" evidence="14">
    <location>
        <begin position="1256"/>
        <end position="1339"/>
    </location>
</feature>
<feature type="signal peptide" evidence="13">
    <location>
        <begin position="1"/>
        <end position="19"/>
    </location>
</feature>
<evidence type="ECO:0000256" key="11">
    <source>
        <dbReference type="ARBA" id="ARBA00023319"/>
    </source>
</evidence>
<dbReference type="InterPro" id="IPR013098">
    <property type="entry name" value="Ig_I-set"/>
</dbReference>
<dbReference type="InterPro" id="IPR013768">
    <property type="entry name" value="ICAM_N"/>
</dbReference>
<feature type="domain" description="Ig-like" evidence="14">
    <location>
        <begin position="691"/>
        <end position="797"/>
    </location>
</feature>
<dbReference type="InterPro" id="IPR003599">
    <property type="entry name" value="Ig_sub"/>
</dbReference>
<keyword evidence="6" id="KW-0130">Cell adhesion</keyword>
<protein>
    <recommendedName>
        <fullName evidence="14">Ig-like domain-containing protein</fullName>
    </recommendedName>
</protein>
<evidence type="ECO:0000259" key="14">
    <source>
        <dbReference type="PROSITE" id="PS50835"/>
    </source>
</evidence>
<evidence type="ECO:0000256" key="1">
    <source>
        <dbReference type="ARBA" id="ARBA00004479"/>
    </source>
</evidence>
<feature type="domain" description="Ig-like" evidence="14">
    <location>
        <begin position="513"/>
        <end position="591"/>
    </location>
</feature>
<dbReference type="GeneTree" id="ENSGT00940000159005"/>
<accession>A0A8C4HE09</accession>
<evidence type="ECO:0000256" key="10">
    <source>
        <dbReference type="ARBA" id="ARBA00023180"/>
    </source>
</evidence>
<feature type="domain" description="Ig-like" evidence="14">
    <location>
        <begin position="1101"/>
        <end position="1175"/>
    </location>
</feature>
<dbReference type="PRINTS" id="PR01472">
    <property type="entry name" value="ICAMVCAM1"/>
</dbReference>
<dbReference type="Proteomes" id="UP000694389">
    <property type="component" value="Unassembled WGS sequence"/>
</dbReference>
<keyword evidence="3 12" id="KW-0812">Transmembrane</keyword>
<keyword evidence="9" id="KW-1015">Disulfide bond</keyword>
<sequence length="1399" mass="155065">MWHLRMLGHLMLIFLLCEADSTCPTESNPLTVHPPEVIGEYGKTVILNCTSTELEYEEMYWRSGTTTSEKEDELDFVGWSVPLSDWHVTAKCVIKLNNSAECSKDAEITVYKNPVKVNLFPTKHTNSAVVGRPYELQCDIREVAPVKNLIVRWYINNQIIKTDSFNNTSKTPVNTFSTSKVVLRKDQHGVQLRCEAQLDFGRSGPQLPAMYATYNVSVHYAPELKNPDNIVVYEGDDITLTCGVEANPPPAFIWTRDGVNMLENTNKLNVIQIKASATYSCVATNYLGSVTKIINVRVIANPATPAAIPTTEASTKKGCPLLLMPAEAVVRFGDPVSVNCSTTDVAHFEGMGWEAPFGGTGFEKSSLVTWKVENLEEWTIESKCYVTLNDSQCSVKPDITVYKNPVNVDLFPTKNIHAAVEGKPYELRCDIQEVAPVKNLIVRWYINNQIIKTDSFNNTSKTPVNTFSTWKVVLRKDQHGAQLRCEAQLEFGTSGPQLPAMYATYNVSVHYAPELRNNTDNDIVDVDEGDDVTLTCEAEGNPPPVFNWTRDGVNMLENMNNLSIIQVTSNATYSCKATNYLGNITKIINVRVIPRAAAPAAMPDPGATTKKGCPLVLMPAEAVVRFGDPVSVNCSTTDVAHFEGMGWEAPFGGTGFEKSSLVTWKVENLEEWTIESKCYVNLNDSQCSVKPDITVYKNPVNVDLFPTKNIHAAVEGKPYELRCDIQEVAPVKNLIVRWYINNQIIKTDSFNNTSKTPVNTFSTWKVVLRKDQHGAQLRCEAQLEFGTSGPQLPAMYATYNVSVHYAPELRNNTDNDIVDVDEGDDVTLTCEAEGNPPPVFNWTRDGVNMLENMNNLSIIQVTSNATYSCKATNYLGNITKIINVRVIPRAAAPAAMPDPGATTKKGCPLVLMPAEAVVRFGDPVSVNCSTTDVAHFEGMGWEATFGGTGFENSSLVTWKVEKVQEWTIESKCYVTLIDSQCSVKPDITVYKTPDAVTVSLDSSPMVEGTEYKLNCDIINVAPQEKLQVKWYKGSEMVHKQRFSDPIVTPVNVSSTLMATSSRNDDRALFKCVAELHLGPKGPELVPAAESSPYTAVVYYKPQIQNCPGSYRGVEHEFHMDSLICKADGNPEPTLQWYYQGKRINASEPLTRAQSGEYTAKFVNSLGSISTTVHITIEYPPSFNCDKSYEVQADGKLQNECVPQGEPKPDIIWYKDGKQMSTPQYWRKHDSGSYSLKATNNHGTANHMLYVDVLYAPVFRKGSYTLEVTLDANVTFDCHAEGNPDPVIRWNYTSADNVMETTGGRQKNISITGATSTNAGVYVCVATNKVGSVAKAVTLVMKGKTRQFPRDIIWILIIILILITITILIVLYCSRRKKQRKYSLVSQSMPMTTKANGVQA</sequence>
<dbReference type="GO" id="GO:0016020">
    <property type="term" value="C:membrane"/>
    <property type="evidence" value="ECO:0007669"/>
    <property type="project" value="UniProtKB-SubCell"/>
</dbReference>
<name>A0A8C4HE09_DICLA</name>
<evidence type="ECO:0000256" key="7">
    <source>
        <dbReference type="ARBA" id="ARBA00022989"/>
    </source>
</evidence>
<dbReference type="Pfam" id="PF03921">
    <property type="entry name" value="ICAM_N"/>
    <property type="match status" value="3"/>
</dbReference>
<feature type="domain" description="Ig-like" evidence="14">
    <location>
        <begin position="397"/>
        <end position="503"/>
    </location>
</feature>
<dbReference type="GeneID" id="127356588"/>
<reference evidence="15" key="2">
    <citation type="submission" date="2025-09" db="UniProtKB">
        <authorList>
            <consortium name="Ensembl"/>
        </authorList>
    </citation>
    <scope>IDENTIFICATION</scope>
</reference>
<feature type="chain" id="PRO_5035832914" description="Ig-like domain-containing protein" evidence="13">
    <location>
        <begin position="20"/>
        <end position="1399"/>
    </location>
</feature>
<dbReference type="PANTHER" id="PTHR13771">
    <property type="entry name" value="INTERCELLULAR ADHESION MOLECULE"/>
    <property type="match status" value="1"/>
</dbReference>
<evidence type="ECO:0000256" key="9">
    <source>
        <dbReference type="ARBA" id="ARBA00023157"/>
    </source>
</evidence>
<evidence type="ECO:0000256" key="2">
    <source>
        <dbReference type="ARBA" id="ARBA00005925"/>
    </source>
</evidence>
<gene>
    <name evidence="15" type="primary">icam5</name>
</gene>
<keyword evidence="8 12" id="KW-0472">Membrane</keyword>
<evidence type="ECO:0000256" key="12">
    <source>
        <dbReference type="SAM" id="Phobius"/>
    </source>
</evidence>
<dbReference type="Ensembl" id="ENSDLAT00005043690.2">
    <property type="protein sequence ID" value="ENSDLAP00005040916.2"/>
    <property type="gene ID" value="ENSDLAG00005018287.2"/>
</dbReference>
<dbReference type="InterPro" id="IPR003987">
    <property type="entry name" value="ICAM_VCAM_N"/>
</dbReference>
<evidence type="ECO:0000256" key="5">
    <source>
        <dbReference type="ARBA" id="ARBA00022737"/>
    </source>
</evidence>
<dbReference type="Pfam" id="PF07679">
    <property type="entry name" value="I-set"/>
    <property type="match status" value="1"/>
</dbReference>
<dbReference type="InterPro" id="IPR013783">
    <property type="entry name" value="Ig-like_fold"/>
</dbReference>
<dbReference type="PROSITE" id="PS50835">
    <property type="entry name" value="IG_LIKE"/>
    <property type="match status" value="8"/>
</dbReference>
<dbReference type="OrthoDB" id="5843397at2759"/>
<keyword evidence="5" id="KW-0677">Repeat</keyword>
<feature type="domain" description="Ig-like" evidence="14">
    <location>
        <begin position="222"/>
        <end position="297"/>
    </location>
</feature>
<keyword evidence="11" id="KW-0393">Immunoglobulin domain</keyword>
<dbReference type="RefSeq" id="XP_051244408.1">
    <property type="nucleotide sequence ID" value="XM_051388448.1"/>
</dbReference>
<dbReference type="Pfam" id="PF13927">
    <property type="entry name" value="Ig_3"/>
    <property type="match status" value="3"/>
</dbReference>
<dbReference type="InterPro" id="IPR003598">
    <property type="entry name" value="Ig_sub2"/>
</dbReference>
<proteinExistence type="inferred from homology"/>
<keyword evidence="10" id="KW-0325">Glycoprotein</keyword>
<evidence type="ECO:0000256" key="13">
    <source>
        <dbReference type="SAM" id="SignalP"/>
    </source>
</evidence>
<dbReference type="InterPro" id="IPR007110">
    <property type="entry name" value="Ig-like_dom"/>
</dbReference>
<evidence type="ECO:0000313" key="15">
    <source>
        <dbReference type="Ensembl" id="ENSDLAP00005040916.2"/>
    </source>
</evidence>
<keyword evidence="4 13" id="KW-0732">Signal</keyword>
<feature type="transmembrane region" description="Helical" evidence="12">
    <location>
        <begin position="1351"/>
        <end position="1372"/>
    </location>
</feature>
<evidence type="ECO:0000256" key="8">
    <source>
        <dbReference type="ARBA" id="ARBA00023136"/>
    </source>
</evidence>
<comment type="similarity">
    <text evidence="2">Belongs to the immunoglobulin superfamily. ICAM family.</text>
</comment>
<dbReference type="SUPFAM" id="SSF48726">
    <property type="entry name" value="Immunoglobulin"/>
    <property type="match status" value="12"/>
</dbReference>
<dbReference type="GO" id="GO:0005178">
    <property type="term" value="F:integrin binding"/>
    <property type="evidence" value="ECO:0007669"/>
    <property type="project" value="InterPro"/>
</dbReference>
<dbReference type="OMA" id="NTKDSTH"/>
<dbReference type="GO" id="GO:0098609">
    <property type="term" value="P:cell-cell adhesion"/>
    <property type="evidence" value="ECO:0007669"/>
    <property type="project" value="InterPro"/>
</dbReference>
<dbReference type="SMART" id="SM00409">
    <property type="entry name" value="IG"/>
    <property type="match status" value="9"/>
</dbReference>
<keyword evidence="7 12" id="KW-1133">Transmembrane helix</keyword>
<feature type="domain" description="Ig-like" evidence="14">
    <location>
        <begin position="807"/>
        <end position="885"/>
    </location>
</feature>
<evidence type="ECO:0000256" key="6">
    <source>
        <dbReference type="ARBA" id="ARBA00022889"/>
    </source>
</evidence>
<organism evidence="15 16">
    <name type="scientific">Dicentrarchus labrax</name>
    <name type="common">European seabass</name>
    <name type="synonym">Morone labrax</name>
    <dbReference type="NCBI Taxonomy" id="13489"/>
    <lineage>
        <taxon>Eukaryota</taxon>
        <taxon>Metazoa</taxon>
        <taxon>Chordata</taxon>
        <taxon>Craniata</taxon>
        <taxon>Vertebrata</taxon>
        <taxon>Euteleostomi</taxon>
        <taxon>Actinopterygii</taxon>
        <taxon>Neopterygii</taxon>
        <taxon>Teleostei</taxon>
        <taxon>Neoteleostei</taxon>
        <taxon>Acanthomorphata</taxon>
        <taxon>Eupercaria</taxon>
        <taxon>Moronidae</taxon>
        <taxon>Dicentrarchus</taxon>
    </lineage>
</organism>
<dbReference type="CTD" id="7087"/>
<feature type="domain" description="Ig-like" evidence="14">
    <location>
        <begin position="993"/>
        <end position="1074"/>
    </location>
</feature>
<dbReference type="Gene3D" id="2.60.40.10">
    <property type="entry name" value="Immunoglobulins"/>
    <property type="match status" value="14"/>
</dbReference>
<dbReference type="SMART" id="SM00408">
    <property type="entry name" value="IGc2"/>
    <property type="match status" value="7"/>
</dbReference>
<dbReference type="PANTHER" id="PTHR13771:SF9">
    <property type="entry name" value="INTERCELLULAR ADHESION MOLECULE 5"/>
    <property type="match status" value="1"/>
</dbReference>
<evidence type="ECO:0000313" key="16">
    <source>
        <dbReference type="Proteomes" id="UP000694389"/>
    </source>
</evidence>
<dbReference type="InterPro" id="IPR036179">
    <property type="entry name" value="Ig-like_dom_sf"/>
</dbReference>